<dbReference type="STRING" id="1882483.A0A317XY45"/>
<feature type="region of interest" description="Disordered" evidence="1">
    <location>
        <begin position="1"/>
        <end position="41"/>
    </location>
</feature>
<gene>
    <name evidence="2" type="ORF">BCV70DRAFT_197112</name>
</gene>
<evidence type="ECO:0000256" key="1">
    <source>
        <dbReference type="SAM" id="MobiDB-lite"/>
    </source>
</evidence>
<feature type="compositionally biased region" description="Low complexity" evidence="1">
    <location>
        <begin position="187"/>
        <end position="201"/>
    </location>
</feature>
<dbReference type="InParanoid" id="A0A317XY45"/>
<feature type="compositionally biased region" description="Polar residues" evidence="1">
    <location>
        <begin position="322"/>
        <end position="336"/>
    </location>
</feature>
<accession>A0A317XY45</accession>
<proteinExistence type="predicted"/>
<dbReference type="EMBL" id="KZ819188">
    <property type="protein sequence ID" value="PWZ02850.1"/>
    <property type="molecule type" value="Genomic_DNA"/>
</dbReference>
<feature type="region of interest" description="Disordered" evidence="1">
    <location>
        <begin position="251"/>
        <end position="386"/>
    </location>
</feature>
<dbReference type="AlphaFoldDB" id="A0A317XY45"/>
<feature type="compositionally biased region" description="Basic and acidic residues" evidence="1">
    <location>
        <begin position="147"/>
        <end position="158"/>
    </location>
</feature>
<dbReference type="OrthoDB" id="2552716at2759"/>
<feature type="compositionally biased region" description="Low complexity" evidence="1">
    <location>
        <begin position="306"/>
        <end position="316"/>
    </location>
</feature>
<dbReference type="Proteomes" id="UP000246740">
    <property type="component" value="Unassembled WGS sequence"/>
</dbReference>
<evidence type="ECO:0000313" key="2">
    <source>
        <dbReference type="EMBL" id="PWZ02850.1"/>
    </source>
</evidence>
<organism evidence="2 3">
    <name type="scientific">Testicularia cyperi</name>
    <dbReference type="NCBI Taxonomy" id="1882483"/>
    <lineage>
        <taxon>Eukaryota</taxon>
        <taxon>Fungi</taxon>
        <taxon>Dikarya</taxon>
        <taxon>Basidiomycota</taxon>
        <taxon>Ustilaginomycotina</taxon>
        <taxon>Ustilaginomycetes</taxon>
        <taxon>Ustilaginales</taxon>
        <taxon>Anthracoideaceae</taxon>
        <taxon>Testicularia</taxon>
    </lineage>
</organism>
<feature type="compositionally biased region" description="Low complexity" evidence="1">
    <location>
        <begin position="17"/>
        <end position="29"/>
    </location>
</feature>
<feature type="compositionally biased region" description="Low complexity" evidence="1">
    <location>
        <begin position="77"/>
        <end position="87"/>
    </location>
</feature>
<feature type="compositionally biased region" description="Low complexity" evidence="1">
    <location>
        <begin position="589"/>
        <end position="603"/>
    </location>
</feature>
<feature type="region of interest" description="Disordered" evidence="1">
    <location>
        <begin position="414"/>
        <end position="553"/>
    </location>
</feature>
<sequence length="639" mass="67869">MSELFDSLNFNNTATGPSSSQSSSQPSTSKVYWHGSPSPGILQQLRQWPAKEQDSPTLPLGTQAFVGELRKIPCGASSVSSPLVSRSTSRKPGPASRQTHRNTINLLSDDDEDDANSCTDSDSAERRSSTLRAGKRSSSDSPSKRLLLGEHVDSSPESRRRRTMDAGHTGRLRECPQGSWPSASAGSHANTSSSWKSASPSKRGDRRPPRKRKKESFIAGLGFDNERGSTADCLKIFEQLQAAIENMASKRSAYGETGDDPSRDKENATKPDHDGAAFAAPLSQQQQPRSQALKLTPSREGIVRTASAPSPASRPSLMDPVRSQQLQRPQTTQHYQSAGAADARGDSRLSRELSQTTVSERDADRTDKSSTVMDKANAPSQPSNAVQVVRSVKNPQKMREVESAPAFEMETLAHRPDSAAQHYSAPASSCHEAGPESPLVLAPIDRDSVDSQAVASPLKRSKRIEALQQTSHVTSSGSGKTAPSTARLGTTAGRKLGVRSRTASPRKSAAQTAARTGPTGQRSRSSVLPGMSQARQPGLPRNCSQFASSQHANVGASHGYAAGAGIAIGHAGNINGPSAPFRPPARSLATVTASPPAAVTAPAKTETESRRKGQQPSSSDDSFPDEDEAFLALACQLEY</sequence>
<feature type="compositionally biased region" description="Polar residues" evidence="1">
    <location>
        <begin position="501"/>
        <end position="526"/>
    </location>
</feature>
<feature type="compositionally biased region" description="Polar residues" evidence="1">
    <location>
        <begin position="542"/>
        <end position="552"/>
    </location>
</feature>
<keyword evidence="3" id="KW-1185">Reference proteome</keyword>
<reference evidence="2 3" key="1">
    <citation type="journal article" date="2018" name="Mol. Biol. Evol.">
        <title>Broad Genomic Sampling Reveals a Smut Pathogenic Ancestry of the Fungal Clade Ustilaginomycotina.</title>
        <authorList>
            <person name="Kijpornyongpan T."/>
            <person name="Mondo S.J."/>
            <person name="Barry K."/>
            <person name="Sandor L."/>
            <person name="Lee J."/>
            <person name="Lipzen A."/>
            <person name="Pangilinan J."/>
            <person name="LaButti K."/>
            <person name="Hainaut M."/>
            <person name="Henrissat B."/>
            <person name="Grigoriev I.V."/>
            <person name="Spatafora J.W."/>
            <person name="Aime M.C."/>
        </authorList>
    </citation>
    <scope>NUCLEOTIDE SEQUENCE [LARGE SCALE GENOMIC DNA]</scope>
    <source>
        <strain evidence="2 3">MCA 3645</strain>
    </source>
</reference>
<feature type="compositionally biased region" description="Polar residues" evidence="1">
    <location>
        <begin position="467"/>
        <end position="488"/>
    </location>
</feature>
<protein>
    <submittedName>
        <fullName evidence="2">Uncharacterized protein</fullName>
    </submittedName>
</protein>
<evidence type="ECO:0000313" key="3">
    <source>
        <dbReference type="Proteomes" id="UP000246740"/>
    </source>
</evidence>
<feature type="compositionally biased region" description="Basic and acidic residues" evidence="1">
    <location>
        <begin position="260"/>
        <end position="275"/>
    </location>
</feature>
<feature type="region of interest" description="Disordered" evidence="1">
    <location>
        <begin position="75"/>
        <end position="227"/>
    </location>
</feature>
<feature type="compositionally biased region" description="Basic and acidic residues" evidence="1">
    <location>
        <begin position="359"/>
        <end position="368"/>
    </location>
</feature>
<name>A0A317XY45_9BASI</name>
<feature type="region of interest" description="Disordered" evidence="1">
    <location>
        <begin position="568"/>
        <end position="627"/>
    </location>
</feature>